<dbReference type="EMBL" id="DVKQ01000093">
    <property type="protein sequence ID" value="HIT38249.1"/>
    <property type="molecule type" value="Genomic_DNA"/>
</dbReference>
<sequence length="83" mass="9536">LYIVDKLERLNEDDKFRTDYNVELVRRKEINSARLDGFDDGYDAGAKAEKIEIAKNFLKDGISIEVVSRNTGLSIEELEELNN</sequence>
<protein>
    <submittedName>
        <fullName evidence="1">ATPase</fullName>
    </submittedName>
</protein>
<accession>A0A9D1GDH6</accession>
<evidence type="ECO:0000313" key="2">
    <source>
        <dbReference type="Proteomes" id="UP000886833"/>
    </source>
</evidence>
<reference evidence="1" key="1">
    <citation type="submission" date="2020-10" db="EMBL/GenBank/DDBJ databases">
        <authorList>
            <person name="Gilroy R."/>
        </authorList>
    </citation>
    <scope>NUCLEOTIDE SEQUENCE</scope>
    <source>
        <strain evidence="1">CHK195-26880</strain>
    </source>
</reference>
<dbReference type="AlphaFoldDB" id="A0A9D1GDH6"/>
<feature type="non-terminal residue" evidence="1">
    <location>
        <position position="1"/>
    </location>
</feature>
<comment type="caution">
    <text evidence="1">The sequence shown here is derived from an EMBL/GenBank/DDBJ whole genome shotgun (WGS) entry which is preliminary data.</text>
</comment>
<organism evidence="1 2">
    <name type="scientific">Candidatus Onthousia faecipullorum</name>
    <dbReference type="NCBI Taxonomy" id="2840887"/>
    <lineage>
        <taxon>Bacteria</taxon>
        <taxon>Bacillati</taxon>
        <taxon>Bacillota</taxon>
        <taxon>Bacilli</taxon>
        <taxon>Candidatus Onthousia</taxon>
    </lineage>
</organism>
<evidence type="ECO:0000313" key="1">
    <source>
        <dbReference type="EMBL" id="HIT38249.1"/>
    </source>
</evidence>
<gene>
    <name evidence="1" type="ORF">IAB59_07235</name>
</gene>
<dbReference type="Proteomes" id="UP000886833">
    <property type="component" value="Unassembled WGS sequence"/>
</dbReference>
<reference evidence="1" key="2">
    <citation type="journal article" date="2021" name="PeerJ">
        <title>Extensive microbial diversity within the chicken gut microbiome revealed by metagenomics and culture.</title>
        <authorList>
            <person name="Gilroy R."/>
            <person name="Ravi A."/>
            <person name="Getino M."/>
            <person name="Pursley I."/>
            <person name="Horton D.L."/>
            <person name="Alikhan N.F."/>
            <person name="Baker D."/>
            <person name="Gharbi K."/>
            <person name="Hall N."/>
            <person name="Watson M."/>
            <person name="Adriaenssens E.M."/>
            <person name="Foster-Nyarko E."/>
            <person name="Jarju S."/>
            <person name="Secka A."/>
            <person name="Antonio M."/>
            <person name="Oren A."/>
            <person name="Chaudhuri R.R."/>
            <person name="La Ragione R."/>
            <person name="Hildebrand F."/>
            <person name="Pallen M.J."/>
        </authorList>
    </citation>
    <scope>NUCLEOTIDE SEQUENCE</scope>
    <source>
        <strain evidence="1">CHK195-26880</strain>
    </source>
</reference>
<proteinExistence type="predicted"/>
<name>A0A9D1GDH6_9FIRM</name>